<proteinExistence type="predicted"/>
<organism evidence="1 2">
    <name type="scientific">Alcanivorax profundi</name>
    <dbReference type="NCBI Taxonomy" id="2338368"/>
    <lineage>
        <taxon>Bacteria</taxon>
        <taxon>Pseudomonadati</taxon>
        <taxon>Pseudomonadota</taxon>
        <taxon>Gammaproteobacteria</taxon>
        <taxon>Oceanospirillales</taxon>
        <taxon>Alcanivoracaceae</taxon>
        <taxon>Alcanivorax</taxon>
    </lineage>
</organism>
<keyword evidence="2" id="KW-1185">Reference proteome</keyword>
<accession>A0A418Y2D6</accession>
<dbReference type="OrthoDB" id="6078551at2"/>
<protein>
    <submittedName>
        <fullName evidence="1">Uncharacterized protein</fullName>
    </submittedName>
</protein>
<dbReference type="EMBL" id="QYYA01000001">
    <property type="protein sequence ID" value="RJG19640.1"/>
    <property type="molecule type" value="Genomic_DNA"/>
</dbReference>
<dbReference type="RefSeq" id="WP_022984540.1">
    <property type="nucleotide sequence ID" value="NZ_CAXGPP010000036.1"/>
</dbReference>
<reference evidence="1 2" key="1">
    <citation type="submission" date="2018-09" db="EMBL/GenBank/DDBJ databases">
        <title>Alcanivorax profundi sp. nov., isolated from 1000 m-depth seawater of the Mariana Trench.</title>
        <authorList>
            <person name="Liu J."/>
        </authorList>
    </citation>
    <scope>NUCLEOTIDE SEQUENCE [LARGE SCALE GENOMIC DNA]</scope>
    <source>
        <strain evidence="1 2">MTEO17</strain>
    </source>
</reference>
<evidence type="ECO:0000313" key="1">
    <source>
        <dbReference type="EMBL" id="RJG19640.1"/>
    </source>
</evidence>
<dbReference type="AlphaFoldDB" id="A0A418Y2D6"/>
<name>A0A418Y2D6_9GAMM</name>
<sequence>MIGNAIAWGQTGYSIIEEGELNRQTWALDVHHYLVARPNGQNLPGRFTLEEAKRKIEALEAAGD</sequence>
<evidence type="ECO:0000313" key="2">
    <source>
        <dbReference type="Proteomes" id="UP000283734"/>
    </source>
</evidence>
<dbReference type="Proteomes" id="UP000283734">
    <property type="component" value="Unassembled WGS sequence"/>
</dbReference>
<gene>
    <name evidence="1" type="ORF">D4A39_01935</name>
</gene>
<comment type="caution">
    <text evidence="1">The sequence shown here is derived from an EMBL/GenBank/DDBJ whole genome shotgun (WGS) entry which is preliminary data.</text>
</comment>